<dbReference type="EC" id="6.3.5.7" evidence="3 10"/>
<evidence type="ECO:0000259" key="11">
    <source>
        <dbReference type="Pfam" id="PF01425"/>
    </source>
</evidence>
<dbReference type="InterPro" id="IPR036928">
    <property type="entry name" value="AS_sf"/>
</dbReference>
<dbReference type="Gene3D" id="3.90.1300.10">
    <property type="entry name" value="Amidase signature (AS) domain"/>
    <property type="match status" value="1"/>
</dbReference>
<reference evidence="12 13" key="1">
    <citation type="submission" date="2014-09" db="EMBL/GenBank/DDBJ databases">
        <authorList>
            <person name="McGinnis J.M."/>
            <person name="Wolfgang W.J."/>
        </authorList>
    </citation>
    <scope>NUCLEOTIDE SEQUENCE [LARGE SCALE GENOMIC DNA]</scope>
    <source>
        <strain evidence="12 13">5503</strain>
    </source>
</reference>
<gene>
    <name evidence="10 12" type="primary">gatA</name>
    <name evidence="12" type="ORF">IX56_04060</name>
</gene>
<evidence type="ECO:0000256" key="4">
    <source>
        <dbReference type="ARBA" id="ARBA00014428"/>
    </source>
</evidence>
<dbReference type="PANTHER" id="PTHR11895">
    <property type="entry name" value="TRANSAMIDASE"/>
    <property type="match status" value="1"/>
</dbReference>
<dbReference type="InterPro" id="IPR004412">
    <property type="entry name" value="GatA"/>
</dbReference>
<name>A0A099GLZ6_9RHOB</name>
<dbReference type="GO" id="GO:0016740">
    <property type="term" value="F:transferase activity"/>
    <property type="evidence" value="ECO:0007669"/>
    <property type="project" value="UniProtKB-KW"/>
</dbReference>
<feature type="active site" description="Charge relay system" evidence="10">
    <location>
        <position position="154"/>
    </location>
</feature>
<comment type="subunit">
    <text evidence="2 10">Heterotrimer of A, B and C subunits.</text>
</comment>
<dbReference type="AlphaFoldDB" id="A0A099GLZ6"/>
<dbReference type="PANTHER" id="PTHR11895:SF151">
    <property type="entry name" value="GLUTAMYL-TRNA(GLN) AMIDOTRANSFERASE SUBUNIT A"/>
    <property type="match status" value="1"/>
</dbReference>
<evidence type="ECO:0000256" key="6">
    <source>
        <dbReference type="ARBA" id="ARBA00022741"/>
    </source>
</evidence>
<dbReference type="Pfam" id="PF01425">
    <property type="entry name" value="Amidase"/>
    <property type="match status" value="1"/>
</dbReference>
<accession>A0A099GLZ6</accession>
<feature type="active site" description="Charge relay system" evidence="10">
    <location>
        <position position="77"/>
    </location>
</feature>
<sequence length="491" mass="51904">MTLNSLTIAEARDRLRARDISSAELTDACLSAIEGAGALNAFVHHTPEIARAQAEAADARLASGDAPAMCGIPVGIKDLFCTKGVPSQAASRILEGFRPEYESTVTQNLFDVGAVMLGKLNMDEFAMGSSNETSVYGPAVNPWKIDAPLTPGGSSGGSAAAVAADLCLAATGTDTGGSIRQPAAFTGTVGLKPTYGRVSRWGTIAFASSLDQAGPMTRTVRDAAIMLGAMASVDPKDSTSADRPVPDYEAALTGDIRGKKIGIPREYRMDGMPAEIDALWQQGAEMLRDAGAEIVDISLPHTKYALPAYYVIAPAEASSNLARYDGVRYGRRAKLSAGDGITEMYEKTRAEGFGPEVQRRVMVGTYVLSAGFYDAYYNRARKVRALIKRDFDQAFAEGIDTILTPATPSAAFALGSMKDADPVEMYLNDVFTVTVNLAGLPGLAVPVGLDAQGLPLGLQLIGRPWDEGNLLNHGAVLEKAAGFVAKPARWW</sequence>
<dbReference type="GO" id="GO:0030956">
    <property type="term" value="C:glutamyl-tRNA(Gln) amidotransferase complex"/>
    <property type="evidence" value="ECO:0007669"/>
    <property type="project" value="InterPro"/>
</dbReference>
<dbReference type="GO" id="GO:0050567">
    <property type="term" value="F:glutaminyl-tRNA synthase (glutamine-hydrolyzing) activity"/>
    <property type="evidence" value="ECO:0007669"/>
    <property type="project" value="UniProtKB-UniRule"/>
</dbReference>
<comment type="function">
    <text evidence="10">Allows the formation of correctly charged Gln-tRNA(Gln) through the transamidation of misacylated Glu-tRNA(Gln) in organisms which lack glutaminyl-tRNA synthetase. The reaction takes place in the presence of glutamine and ATP through an activated gamma-phospho-Glu-tRNA(Gln).</text>
</comment>
<feature type="active site" description="Acyl-ester intermediate" evidence="10">
    <location>
        <position position="178"/>
    </location>
</feature>
<evidence type="ECO:0000256" key="7">
    <source>
        <dbReference type="ARBA" id="ARBA00022840"/>
    </source>
</evidence>
<keyword evidence="5 10" id="KW-0436">Ligase</keyword>
<evidence type="ECO:0000256" key="8">
    <source>
        <dbReference type="ARBA" id="ARBA00022917"/>
    </source>
</evidence>
<evidence type="ECO:0000313" key="13">
    <source>
        <dbReference type="Proteomes" id="UP000029858"/>
    </source>
</evidence>
<dbReference type="InterPro" id="IPR000120">
    <property type="entry name" value="Amidase"/>
</dbReference>
<feature type="domain" description="Amidase" evidence="11">
    <location>
        <begin position="24"/>
        <end position="471"/>
    </location>
</feature>
<comment type="caution">
    <text evidence="12">The sequence shown here is derived from an EMBL/GenBank/DDBJ whole genome shotgun (WGS) entry which is preliminary data.</text>
</comment>
<dbReference type="EMBL" id="JRKQ01000011">
    <property type="protein sequence ID" value="KGJ23128.1"/>
    <property type="molecule type" value="Genomic_DNA"/>
</dbReference>
<dbReference type="InterPro" id="IPR023631">
    <property type="entry name" value="Amidase_dom"/>
</dbReference>
<evidence type="ECO:0000256" key="9">
    <source>
        <dbReference type="ARBA" id="ARBA00047407"/>
    </source>
</evidence>
<proteinExistence type="inferred from homology"/>
<dbReference type="HAMAP" id="MF_00120">
    <property type="entry name" value="GatA"/>
    <property type="match status" value="1"/>
</dbReference>
<evidence type="ECO:0000313" key="12">
    <source>
        <dbReference type="EMBL" id="KGJ23128.1"/>
    </source>
</evidence>
<keyword evidence="12" id="KW-0808">Transferase</keyword>
<evidence type="ECO:0000256" key="5">
    <source>
        <dbReference type="ARBA" id="ARBA00022598"/>
    </source>
</evidence>
<dbReference type="GO" id="GO:0005524">
    <property type="term" value="F:ATP binding"/>
    <property type="evidence" value="ECO:0007669"/>
    <property type="project" value="UniProtKB-KW"/>
</dbReference>
<comment type="catalytic activity">
    <reaction evidence="9 10">
        <text>L-glutamyl-tRNA(Gln) + L-glutamine + ATP + H2O = L-glutaminyl-tRNA(Gln) + L-glutamate + ADP + phosphate + H(+)</text>
        <dbReference type="Rhea" id="RHEA:17521"/>
        <dbReference type="Rhea" id="RHEA-COMP:9681"/>
        <dbReference type="Rhea" id="RHEA-COMP:9684"/>
        <dbReference type="ChEBI" id="CHEBI:15377"/>
        <dbReference type="ChEBI" id="CHEBI:15378"/>
        <dbReference type="ChEBI" id="CHEBI:29985"/>
        <dbReference type="ChEBI" id="CHEBI:30616"/>
        <dbReference type="ChEBI" id="CHEBI:43474"/>
        <dbReference type="ChEBI" id="CHEBI:58359"/>
        <dbReference type="ChEBI" id="CHEBI:78520"/>
        <dbReference type="ChEBI" id="CHEBI:78521"/>
        <dbReference type="ChEBI" id="CHEBI:456216"/>
        <dbReference type="EC" id="6.3.5.7"/>
    </reaction>
</comment>
<protein>
    <recommendedName>
        <fullName evidence="4 10">Glutamyl-tRNA(Gln) amidotransferase subunit A</fullName>
        <shortName evidence="10">Glu-ADT subunit A</shortName>
        <ecNumber evidence="3 10">6.3.5.7</ecNumber>
    </recommendedName>
</protein>
<dbReference type="GO" id="GO:0006412">
    <property type="term" value="P:translation"/>
    <property type="evidence" value="ECO:0007669"/>
    <property type="project" value="UniProtKB-UniRule"/>
</dbReference>
<keyword evidence="6 10" id="KW-0547">Nucleotide-binding</keyword>
<comment type="similarity">
    <text evidence="1 10">Belongs to the amidase family. GatA subfamily.</text>
</comment>
<dbReference type="Proteomes" id="UP000029858">
    <property type="component" value="Unassembled WGS sequence"/>
</dbReference>
<dbReference type="PROSITE" id="PS00571">
    <property type="entry name" value="AMIDASES"/>
    <property type="match status" value="1"/>
</dbReference>
<keyword evidence="7 10" id="KW-0067">ATP-binding</keyword>
<evidence type="ECO:0000256" key="10">
    <source>
        <dbReference type="HAMAP-Rule" id="MF_00120"/>
    </source>
</evidence>
<dbReference type="RefSeq" id="WP_036707594.1">
    <property type="nucleotide sequence ID" value="NZ_JRKQ01000011.1"/>
</dbReference>
<dbReference type="SUPFAM" id="SSF75304">
    <property type="entry name" value="Amidase signature (AS) enzymes"/>
    <property type="match status" value="1"/>
</dbReference>
<evidence type="ECO:0000256" key="2">
    <source>
        <dbReference type="ARBA" id="ARBA00011123"/>
    </source>
</evidence>
<evidence type="ECO:0000256" key="1">
    <source>
        <dbReference type="ARBA" id="ARBA00008069"/>
    </source>
</evidence>
<evidence type="ECO:0000256" key="3">
    <source>
        <dbReference type="ARBA" id="ARBA00012739"/>
    </source>
</evidence>
<dbReference type="NCBIfam" id="TIGR00132">
    <property type="entry name" value="gatA"/>
    <property type="match status" value="1"/>
</dbReference>
<reference evidence="12 13" key="2">
    <citation type="submission" date="2014-10" db="EMBL/GenBank/DDBJ databases">
        <title>Paracoccus sanguinis sp. nov., isolated from clinical specimens of New York State patients.</title>
        <authorList>
            <person name="Mingle L.A."/>
            <person name="Cole J.A."/>
            <person name="Lapierre P."/>
            <person name="Musser K.A."/>
        </authorList>
    </citation>
    <scope>NUCLEOTIDE SEQUENCE [LARGE SCALE GENOMIC DNA]</scope>
    <source>
        <strain evidence="12 13">5503</strain>
    </source>
</reference>
<organism evidence="12 13">
    <name type="scientific">Paracoccus sanguinis</name>
    <dbReference type="NCBI Taxonomy" id="1545044"/>
    <lineage>
        <taxon>Bacteria</taxon>
        <taxon>Pseudomonadati</taxon>
        <taxon>Pseudomonadota</taxon>
        <taxon>Alphaproteobacteria</taxon>
        <taxon>Rhodobacterales</taxon>
        <taxon>Paracoccaceae</taxon>
        <taxon>Paracoccus</taxon>
    </lineage>
</organism>
<keyword evidence="8 10" id="KW-0648">Protein biosynthesis</keyword>
<dbReference type="InterPro" id="IPR020556">
    <property type="entry name" value="Amidase_CS"/>
</dbReference>